<accession>A0A2H3BJF2</accession>
<sequence>MSHDWSRLHRPLAASFRTSQFGGAAESLDTIFPLNHSLQAGSSVTSFHLLAAGLGVHDLSFCLGTAIVEKDVMILFWCKFFFILSMEGALGDVKRNESGTAIIRARPEWKSRVCERGRCLGPQNLAPDPNGKMRELNETMTQVWQHKISFRSALSSSPSSDIVPLITLLPKTFSSRTTQNRRVRFNFRVLRLLPFCICTQLLPPSLVFEKYTAVASFLEEECPKASATALEKARRVGDTQVFHDAVLLINILGRPRKLGDFCTSSVQGEDGTGRRVMDIGLHPLDIGKRMYVGATELLDGIAERPTLKRAEKYKPII</sequence>
<dbReference type="Proteomes" id="UP000218334">
    <property type="component" value="Unassembled WGS sequence"/>
</dbReference>
<evidence type="ECO:0000313" key="2">
    <source>
        <dbReference type="Proteomes" id="UP000218334"/>
    </source>
</evidence>
<organism evidence="1 2">
    <name type="scientific">Armillaria solidipes</name>
    <dbReference type="NCBI Taxonomy" id="1076256"/>
    <lineage>
        <taxon>Eukaryota</taxon>
        <taxon>Fungi</taxon>
        <taxon>Dikarya</taxon>
        <taxon>Basidiomycota</taxon>
        <taxon>Agaricomycotina</taxon>
        <taxon>Agaricomycetes</taxon>
        <taxon>Agaricomycetidae</taxon>
        <taxon>Agaricales</taxon>
        <taxon>Marasmiineae</taxon>
        <taxon>Physalacriaceae</taxon>
        <taxon>Armillaria</taxon>
    </lineage>
</organism>
<protein>
    <submittedName>
        <fullName evidence="1">Uncharacterized protein</fullName>
    </submittedName>
</protein>
<name>A0A2H3BJF2_9AGAR</name>
<dbReference type="AlphaFoldDB" id="A0A2H3BJF2"/>
<reference evidence="2" key="1">
    <citation type="journal article" date="2017" name="Nat. Ecol. Evol.">
        <title>Genome expansion and lineage-specific genetic innovations in the forest pathogenic fungi Armillaria.</title>
        <authorList>
            <person name="Sipos G."/>
            <person name="Prasanna A.N."/>
            <person name="Walter M.C."/>
            <person name="O'Connor E."/>
            <person name="Balint B."/>
            <person name="Krizsan K."/>
            <person name="Kiss B."/>
            <person name="Hess J."/>
            <person name="Varga T."/>
            <person name="Slot J."/>
            <person name="Riley R."/>
            <person name="Boka B."/>
            <person name="Rigling D."/>
            <person name="Barry K."/>
            <person name="Lee J."/>
            <person name="Mihaltcheva S."/>
            <person name="LaButti K."/>
            <person name="Lipzen A."/>
            <person name="Waldron R."/>
            <person name="Moloney N.M."/>
            <person name="Sperisen C."/>
            <person name="Kredics L."/>
            <person name="Vagvoelgyi C."/>
            <person name="Patrignani A."/>
            <person name="Fitzpatrick D."/>
            <person name="Nagy I."/>
            <person name="Doyle S."/>
            <person name="Anderson J.B."/>
            <person name="Grigoriev I.V."/>
            <person name="Gueldener U."/>
            <person name="Muensterkoetter M."/>
            <person name="Nagy L.G."/>
        </authorList>
    </citation>
    <scope>NUCLEOTIDE SEQUENCE [LARGE SCALE GENOMIC DNA]</scope>
    <source>
        <strain evidence="2">28-4</strain>
    </source>
</reference>
<proteinExistence type="predicted"/>
<evidence type="ECO:0000313" key="1">
    <source>
        <dbReference type="EMBL" id="PBK63993.1"/>
    </source>
</evidence>
<keyword evidence="2" id="KW-1185">Reference proteome</keyword>
<gene>
    <name evidence="1" type="ORF">ARMSODRAFT_979388</name>
</gene>
<dbReference type="EMBL" id="KZ293454">
    <property type="protein sequence ID" value="PBK63993.1"/>
    <property type="molecule type" value="Genomic_DNA"/>
</dbReference>